<name>A0A6M9TYK7_ZEUCU</name>
<evidence type="ECO:0000256" key="3">
    <source>
        <dbReference type="ARBA" id="ARBA00022475"/>
    </source>
</evidence>
<evidence type="ECO:0000256" key="4">
    <source>
        <dbReference type="ARBA" id="ARBA00022692"/>
    </source>
</evidence>
<keyword evidence="5 12" id="KW-1133">Transmembrane helix</keyword>
<evidence type="ECO:0000256" key="8">
    <source>
        <dbReference type="ARBA" id="ARBA00023180"/>
    </source>
</evidence>
<dbReference type="GO" id="GO:0038023">
    <property type="term" value="F:signaling receptor activity"/>
    <property type="evidence" value="ECO:0007669"/>
    <property type="project" value="InterPro"/>
</dbReference>
<accession>A0A6M9TYK7</accession>
<dbReference type="Pfam" id="PF00060">
    <property type="entry name" value="Lig_chan"/>
    <property type="match status" value="1"/>
</dbReference>
<evidence type="ECO:0000256" key="10">
    <source>
        <dbReference type="PIRSR" id="PIRSR601508-2"/>
    </source>
</evidence>
<dbReference type="EMBL" id="MT474464">
    <property type="protein sequence ID" value="QKN21176.1"/>
    <property type="molecule type" value="mRNA"/>
</dbReference>
<feature type="binding site" evidence="9">
    <location>
        <position position="531"/>
    </location>
    <ligand>
        <name>L-glutamate</name>
        <dbReference type="ChEBI" id="CHEBI:29985"/>
    </ligand>
</feature>
<evidence type="ECO:0000256" key="9">
    <source>
        <dbReference type="PIRSR" id="PIRSR601508-1"/>
    </source>
</evidence>
<feature type="signal peptide" evidence="13">
    <location>
        <begin position="1"/>
        <end position="26"/>
    </location>
</feature>
<feature type="transmembrane region" description="Helical" evidence="12">
    <location>
        <begin position="641"/>
        <end position="663"/>
    </location>
</feature>
<dbReference type="Gene3D" id="1.10.287.70">
    <property type="match status" value="1"/>
</dbReference>
<keyword evidence="13" id="KW-0732">Signal</keyword>
<feature type="domain" description="Ionotropic glutamate receptor C-terminal" evidence="14">
    <location>
        <begin position="573"/>
        <end position="840"/>
    </location>
</feature>
<dbReference type="PANTHER" id="PTHR42643">
    <property type="entry name" value="IONOTROPIC RECEPTOR 20A-RELATED"/>
    <property type="match status" value="1"/>
</dbReference>
<dbReference type="SUPFAM" id="SSF53850">
    <property type="entry name" value="Periplasmic binding protein-like II"/>
    <property type="match status" value="1"/>
</dbReference>
<gene>
    <name evidence="15" type="primary">IR93a</name>
</gene>
<keyword evidence="6 12" id="KW-0472">Membrane</keyword>
<keyword evidence="7 15" id="KW-0675">Receptor</keyword>
<evidence type="ECO:0000256" key="12">
    <source>
        <dbReference type="SAM" id="Phobius"/>
    </source>
</evidence>
<dbReference type="PRINTS" id="PR00177">
    <property type="entry name" value="NMDARECEPTOR"/>
</dbReference>
<dbReference type="GO" id="GO:0050907">
    <property type="term" value="P:detection of chemical stimulus involved in sensory perception"/>
    <property type="evidence" value="ECO:0007669"/>
    <property type="project" value="UniProtKB-ARBA"/>
</dbReference>
<evidence type="ECO:0000313" key="15">
    <source>
        <dbReference type="EMBL" id="QKN21176.1"/>
    </source>
</evidence>
<dbReference type="InterPro" id="IPR001320">
    <property type="entry name" value="Iontro_rcpt_C"/>
</dbReference>
<feature type="transmembrane region" description="Helical" evidence="12">
    <location>
        <begin position="604"/>
        <end position="621"/>
    </location>
</feature>
<dbReference type="InterPro" id="IPR001508">
    <property type="entry name" value="Iono_Glu_rcpt_met"/>
</dbReference>
<protein>
    <submittedName>
        <fullName evidence="15">Ionotropic receptor</fullName>
    </submittedName>
</protein>
<evidence type="ECO:0000256" key="5">
    <source>
        <dbReference type="ARBA" id="ARBA00022989"/>
    </source>
</evidence>
<evidence type="ECO:0000259" key="14">
    <source>
        <dbReference type="Pfam" id="PF00060"/>
    </source>
</evidence>
<evidence type="ECO:0000256" key="1">
    <source>
        <dbReference type="ARBA" id="ARBA00004651"/>
    </source>
</evidence>
<keyword evidence="11" id="KW-1015">Disulfide bond</keyword>
<organism evidence="15">
    <name type="scientific">Zeugodacus cucurbitae</name>
    <name type="common">Melon fruit fly</name>
    <name type="synonym">Bactrocera cucurbitae</name>
    <dbReference type="NCBI Taxonomy" id="28588"/>
    <lineage>
        <taxon>Eukaryota</taxon>
        <taxon>Metazoa</taxon>
        <taxon>Ecdysozoa</taxon>
        <taxon>Arthropoda</taxon>
        <taxon>Hexapoda</taxon>
        <taxon>Insecta</taxon>
        <taxon>Pterygota</taxon>
        <taxon>Neoptera</taxon>
        <taxon>Endopterygota</taxon>
        <taxon>Diptera</taxon>
        <taxon>Brachycera</taxon>
        <taxon>Muscomorpha</taxon>
        <taxon>Tephritoidea</taxon>
        <taxon>Tephritidae</taxon>
        <taxon>Zeugodacus</taxon>
        <taxon>Zeugodacus</taxon>
    </lineage>
</organism>
<evidence type="ECO:0000256" key="2">
    <source>
        <dbReference type="ARBA" id="ARBA00008685"/>
    </source>
</evidence>
<evidence type="ECO:0000256" key="6">
    <source>
        <dbReference type="ARBA" id="ARBA00023136"/>
    </source>
</evidence>
<keyword evidence="4 12" id="KW-0812">Transmembrane</keyword>
<evidence type="ECO:0000256" key="7">
    <source>
        <dbReference type="ARBA" id="ARBA00023170"/>
    </source>
</evidence>
<keyword evidence="8" id="KW-0325">Glycoprotein</keyword>
<evidence type="ECO:0000256" key="13">
    <source>
        <dbReference type="SAM" id="SignalP"/>
    </source>
</evidence>
<dbReference type="InterPro" id="IPR052192">
    <property type="entry name" value="Insect_Ionotropic_Sensory_Rcpt"/>
</dbReference>
<feature type="binding site" evidence="9">
    <location>
        <position position="691"/>
    </location>
    <ligand>
        <name>L-glutamate</name>
        <dbReference type="ChEBI" id="CHEBI:29985"/>
    </ligand>
</feature>
<feature type="chain" id="PRO_5026919451" evidence="13">
    <location>
        <begin position="27"/>
        <end position="867"/>
    </location>
</feature>
<comment type="subcellular location">
    <subcellularLocation>
        <location evidence="1">Cell membrane</location>
        <topology evidence="1">Multi-pass membrane protein</topology>
    </subcellularLocation>
</comment>
<reference evidence="15" key="1">
    <citation type="journal article" date="2020" name="Mol. Phylogenet. Evol.">
        <title>Analyses of chemosensory genes provide insight into the evolution of behavioral differences to phytochemicals in Bactrocera species.</title>
        <authorList>
            <person name="Wu Z."/>
            <person name="Cui Y."/>
            <person name="Ma J."/>
            <person name="Qu M."/>
            <person name="Lin J."/>
        </authorList>
    </citation>
    <scope>NUCLEOTIDE SEQUENCE</scope>
</reference>
<feature type="transmembrane region" description="Helical" evidence="12">
    <location>
        <begin position="564"/>
        <end position="592"/>
    </location>
</feature>
<proteinExistence type="evidence at transcript level"/>
<feature type="transmembrane region" description="Helical" evidence="12">
    <location>
        <begin position="832"/>
        <end position="853"/>
    </location>
</feature>
<evidence type="ECO:0000256" key="11">
    <source>
        <dbReference type="PIRSR" id="PIRSR601508-3"/>
    </source>
</evidence>
<dbReference type="GO" id="GO:0015276">
    <property type="term" value="F:ligand-gated monoatomic ion channel activity"/>
    <property type="evidence" value="ECO:0007669"/>
    <property type="project" value="InterPro"/>
</dbReference>
<comment type="similarity">
    <text evidence="2">Belongs to the glutamate-gated ion channel (TC 1.A.10.1) family.</text>
</comment>
<dbReference type="AlphaFoldDB" id="A0A6M9TYK7"/>
<dbReference type="Gene3D" id="3.40.190.10">
    <property type="entry name" value="Periplasmic binding protein-like II"/>
    <property type="match status" value="1"/>
</dbReference>
<dbReference type="PANTHER" id="PTHR42643:SF24">
    <property type="entry name" value="IONOTROPIC RECEPTOR 60A"/>
    <property type="match status" value="1"/>
</dbReference>
<dbReference type="GO" id="GO:0005886">
    <property type="term" value="C:plasma membrane"/>
    <property type="evidence" value="ECO:0007669"/>
    <property type="project" value="UniProtKB-SubCell"/>
</dbReference>
<keyword evidence="3" id="KW-1003">Cell membrane</keyword>
<sequence>MRFHAFLWSLWLPLCLLALQPQNAEANDFSSFLTANASLAVVVDQEYMQRRGENILANFQKILSDVIRENLKNGGIEVKYYSWSQIRLKKDFLAAMTVMDCKSTWQMFDSTQQNSILLFAITDANCPRLPLNRAIMIPIVDEGQELSQIILDIKVQRLLRWKTAAVLLDQTILHDNPTLVESVVLESAKNHITPFSLLLYQIDDTLRSQKKRTAIRQMLNIFQDSTQTPRQFIVLSEFYEDIVEIAASMKLFHVYNQWVFFVLNEEQRSHDPMSVTQNLEEGANIAFMLNTTEPTCTNSINCTITELSMAFVKSISRMIVEEQSIYGEISDEEWEAIRFTKQEKQDEILGYMKEYLREYSKCTSCAHWKIETALTWGKSEEHRRYQSNLELRDTRNRNFEFIDVGYWTPTLGFNTHEVMFPHIVHFFRNITLDILTVHSPPWQILERNSRGDIVRHNGISMEILKEMSRLLNFSYILHEVKVNAADLAAEDMQHTNNVTDDLSGSLTFNIPYQVIETMQSSRYFMAALAATIDEPDKKSFNFTVPISVQMYTFISRQPDEVSRIYLFAAPFTTEIWGCLVAIIIITAPVLYFINRWVPMDHLRITGLSTLNSCFWYIYGALLQQGGMYLPKADSGRLVIGVWWIVVIVLVTTYSGNLVAFLTFPQFQPGIDYFFQIFSSNAVQQFGLRNGSYFEKYATQITTRDDFRDYIQRANIYNNVQGEDIGAVQDGKRINVDWRINLQLIIQKQFEKDKECKFSLGRDNFVAEQIGLIVPRDSPYLQLINDQITRMFQMGFIERWHQINLPSMDKCSGHGGMRQIMNHKVNLDDMQGCFMVLLFGFIIALFILFVEYWYRWYFVERKKGVFAT</sequence>
<feature type="site" description="Crucial to convey clamshell closure to channel opening" evidence="10">
    <location>
        <position position="670"/>
    </location>
</feature>
<feature type="disulfide bond" evidence="11">
    <location>
        <begin position="755"/>
        <end position="810"/>
    </location>
</feature>